<dbReference type="SFLD" id="SFLDS00029">
    <property type="entry name" value="Radical_SAM"/>
    <property type="match status" value="1"/>
</dbReference>
<evidence type="ECO:0000256" key="5">
    <source>
        <dbReference type="ARBA" id="ARBA00023014"/>
    </source>
</evidence>
<keyword evidence="9" id="KW-1185">Reference proteome</keyword>
<name>A0A1R4GZ19_9GAMM</name>
<keyword evidence="3" id="KW-0479">Metal-binding</keyword>
<accession>A0A1R4GZ19</accession>
<dbReference type="SUPFAM" id="SSF102114">
    <property type="entry name" value="Radical SAM enzymes"/>
    <property type="match status" value="1"/>
</dbReference>
<gene>
    <name evidence="8" type="ORF">CRENPOLYSF1_100075</name>
</gene>
<evidence type="ECO:0000259" key="7">
    <source>
        <dbReference type="Pfam" id="PF12345"/>
    </source>
</evidence>
<dbReference type="InterPro" id="IPR058240">
    <property type="entry name" value="rSAM_sf"/>
</dbReference>
<dbReference type="GO" id="GO:0003824">
    <property type="term" value="F:catalytic activity"/>
    <property type="evidence" value="ECO:0007669"/>
    <property type="project" value="InterPro"/>
</dbReference>
<reference evidence="9" key="1">
    <citation type="submission" date="2017-02" db="EMBL/GenBank/DDBJ databases">
        <authorList>
            <person name="Daims H."/>
        </authorList>
    </citation>
    <scope>NUCLEOTIDE SEQUENCE [LARGE SCALE GENOMIC DNA]</scope>
</reference>
<dbReference type="PANTHER" id="PTHR43728">
    <property type="entry name" value="SLR0304 PROTEIN"/>
    <property type="match status" value="1"/>
</dbReference>
<keyword evidence="5" id="KW-0411">Iron-sulfur</keyword>
<sequence>MYNVKPLLLDSQFPQIYRGRLTTLQMNLGYLCNLSCTHCHVNAGPKRTELMSRATMEIALQFAKQQHISQLDVTGGSPEMNPEFRWLIKAAKAQGLQVIDRCNPTILVESGYEWAAEFLAEHQVAVIASLPCYLESNVDAQRGKGVFAASIKALQKLNDLGYGKTDSGLVLNLVFNPQGASLPPPQQQLEVDYRQYLHDQFDIQFNQLFALVNMPIQRFGAVLFANGKQQDNPRAVFDGYLQLLKDTYQAQNLDKVMCKSLVSVDWQGFVYDCDFNQMLALPLAGGTPKHLRDLLDVNFAATKISVAEHCFGCTAGQGSSCAGALT</sequence>
<dbReference type="GO" id="GO:0046872">
    <property type="term" value="F:metal ion binding"/>
    <property type="evidence" value="ECO:0007669"/>
    <property type="project" value="UniProtKB-KW"/>
</dbReference>
<proteinExistence type="predicted"/>
<dbReference type="Gene3D" id="3.20.20.70">
    <property type="entry name" value="Aldolase class I"/>
    <property type="match status" value="1"/>
</dbReference>
<dbReference type="EMBL" id="FUKI01000002">
    <property type="protein sequence ID" value="SJM89214.1"/>
    <property type="molecule type" value="Genomic_DNA"/>
</dbReference>
<dbReference type="InterPro" id="IPR024521">
    <property type="entry name" value="ArsS-like_C"/>
</dbReference>
<evidence type="ECO:0000256" key="4">
    <source>
        <dbReference type="ARBA" id="ARBA00023004"/>
    </source>
</evidence>
<comment type="cofactor">
    <cofactor evidence="1">
        <name>[4Fe-4S] cluster</name>
        <dbReference type="ChEBI" id="CHEBI:49883"/>
    </cofactor>
</comment>
<dbReference type="PANTHER" id="PTHR43728:SF1">
    <property type="entry name" value="FE-S OXIDOREDUCTASE"/>
    <property type="match status" value="1"/>
</dbReference>
<dbReference type="Pfam" id="PF04055">
    <property type="entry name" value="Radical_SAM"/>
    <property type="match status" value="1"/>
</dbReference>
<dbReference type="InterPro" id="IPR026351">
    <property type="entry name" value="rSAM_ArsS-like"/>
</dbReference>
<keyword evidence="4" id="KW-0408">Iron</keyword>
<evidence type="ECO:0000313" key="8">
    <source>
        <dbReference type="EMBL" id="SJM89214.1"/>
    </source>
</evidence>
<dbReference type="SFLD" id="SFLDG01067">
    <property type="entry name" value="SPASM/twitch_domain_containing"/>
    <property type="match status" value="1"/>
</dbReference>
<evidence type="ECO:0000256" key="1">
    <source>
        <dbReference type="ARBA" id="ARBA00001966"/>
    </source>
</evidence>
<evidence type="ECO:0000313" key="9">
    <source>
        <dbReference type="Proteomes" id="UP000195667"/>
    </source>
</evidence>
<dbReference type="Proteomes" id="UP000195667">
    <property type="component" value="Unassembled WGS sequence"/>
</dbReference>
<evidence type="ECO:0000256" key="3">
    <source>
        <dbReference type="ARBA" id="ARBA00022723"/>
    </source>
</evidence>
<evidence type="ECO:0008006" key="10">
    <source>
        <dbReference type="Google" id="ProtNLM"/>
    </source>
</evidence>
<feature type="domain" description="Arsenosugar biosynthesis radical SAM protein ArsS-like C-terminal" evidence="7">
    <location>
        <begin position="182"/>
        <end position="324"/>
    </location>
</feature>
<dbReference type="AlphaFoldDB" id="A0A1R4GZ19"/>
<dbReference type="InterPro" id="IPR007197">
    <property type="entry name" value="rSAM"/>
</dbReference>
<dbReference type="CDD" id="cd01335">
    <property type="entry name" value="Radical_SAM"/>
    <property type="match status" value="1"/>
</dbReference>
<dbReference type="NCBIfam" id="TIGR04167">
    <property type="entry name" value="rSAM_SeCys"/>
    <property type="match status" value="1"/>
</dbReference>
<dbReference type="InterPro" id="IPR013785">
    <property type="entry name" value="Aldolase_TIM"/>
</dbReference>
<protein>
    <recommendedName>
        <fullName evidence="10">Radical SAM domain protein</fullName>
    </recommendedName>
</protein>
<dbReference type="OrthoDB" id="9810775at2"/>
<evidence type="ECO:0000259" key="6">
    <source>
        <dbReference type="Pfam" id="PF04055"/>
    </source>
</evidence>
<evidence type="ECO:0000256" key="2">
    <source>
        <dbReference type="ARBA" id="ARBA00022691"/>
    </source>
</evidence>
<feature type="domain" description="Radical SAM core" evidence="6">
    <location>
        <begin position="27"/>
        <end position="166"/>
    </location>
</feature>
<organism evidence="8 9">
    <name type="scientific">Crenothrix polyspora</name>
    <dbReference type="NCBI Taxonomy" id="360316"/>
    <lineage>
        <taxon>Bacteria</taxon>
        <taxon>Pseudomonadati</taxon>
        <taxon>Pseudomonadota</taxon>
        <taxon>Gammaproteobacteria</taxon>
        <taxon>Methylococcales</taxon>
        <taxon>Crenotrichaceae</taxon>
        <taxon>Crenothrix</taxon>
    </lineage>
</organism>
<dbReference type="Pfam" id="PF12345">
    <property type="entry name" value="DUF3641"/>
    <property type="match status" value="1"/>
</dbReference>
<keyword evidence="2" id="KW-0949">S-adenosyl-L-methionine</keyword>
<dbReference type="GO" id="GO:0051536">
    <property type="term" value="F:iron-sulfur cluster binding"/>
    <property type="evidence" value="ECO:0007669"/>
    <property type="project" value="UniProtKB-KW"/>
</dbReference>
<dbReference type="RefSeq" id="WP_087142033.1">
    <property type="nucleotide sequence ID" value="NZ_FUKI01000002.1"/>
</dbReference>